<dbReference type="InterPro" id="IPR002931">
    <property type="entry name" value="Transglutaminase-like"/>
</dbReference>
<gene>
    <name evidence="2" type="ORF">HYPSUDRAFT_204149</name>
</gene>
<dbReference type="PANTHER" id="PTHR46333:SF5">
    <property type="entry name" value="TRANSGLUTAMINASE-LIKE DOMAIN-CONTAINING PROTEIN"/>
    <property type="match status" value="1"/>
</dbReference>
<dbReference type="Proteomes" id="UP000054270">
    <property type="component" value="Unassembled WGS sequence"/>
</dbReference>
<accession>A0A0D2M975</accession>
<reference evidence="3" key="1">
    <citation type="submission" date="2014-04" db="EMBL/GenBank/DDBJ databases">
        <title>Evolutionary Origins and Diversification of the Mycorrhizal Mutualists.</title>
        <authorList>
            <consortium name="DOE Joint Genome Institute"/>
            <consortium name="Mycorrhizal Genomics Consortium"/>
            <person name="Kohler A."/>
            <person name="Kuo A."/>
            <person name="Nagy L.G."/>
            <person name="Floudas D."/>
            <person name="Copeland A."/>
            <person name="Barry K.W."/>
            <person name="Cichocki N."/>
            <person name="Veneault-Fourrey C."/>
            <person name="LaButti K."/>
            <person name="Lindquist E.A."/>
            <person name="Lipzen A."/>
            <person name="Lundell T."/>
            <person name="Morin E."/>
            <person name="Murat C."/>
            <person name="Riley R."/>
            <person name="Ohm R."/>
            <person name="Sun H."/>
            <person name="Tunlid A."/>
            <person name="Henrissat B."/>
            <person name="Grigoriev I.V."/>
            <person name="Hibbett D.S."/>
            <person name="Martin F."/>
        </authorList>
    </citation>
    <scope>NUCLEOTIDE SEQUENCE [LARGE SCALE GENOMIC DNA]</scope>
    <source>
        <strain evidence="3">FD-334 SS-4</strain>
    </source>
</reference>
<evidence type="ECO:0000313" key="3">
    <source>
        <dbReference type="Proteomes" id="UP000054270"/>
    </source>
</evidence>
<dbReference type="InterPro" id="IPR052557">
    <property type="entry name" value="CAP/Cytokinesis_protein"/>
</dbReference>
<dbReference type="OMA" id="NHAWNCV"/>
<feature type="domain" description="Transglutaminase-like" evidence="1">
    <location>
        <begin position="8"/>
        <end position="124"/>
    </location>
</feature>
<name>A0A0D2M975_HYPSF</name>
<evidence type="ECO:0000259" key="1">
    <source>
        <dbReference type="Pfam" id="PF01841"/>
    </source>
</evidence>
<evidence type="ECO:0000313" key="2">
    <source>
        <dbReference type="EMBL" id="KJA19888.1"/>
    </source>
</evidence>
<dbReference type="EMBL" id="KN817572">
    <property type="protein sequence ID" value="KJA19888.1"/>
    <property type="molecule type" value="Genomic_DNA"/>
</dbReference>
<dbReference type="Pfam" id="PF01841">
    <property type="entry name" value="Transglut_core"/>
    <property type="match status" value="1"/>
</dbReference>
<dbReference type="PANTHER" id="PTHR46333">
    <property type="entry name" value="CYTOKINESIS PROTEIN 3"/>
    <property type="match status" value="1"/>
</dbReference>
<dbReference type="OrthoDB" id="6129702at2759"/>
<dbReference type="SUPFAM" id="SSF54001">
    <property type="entry name" value="Cysteine proteinases"/>
    <property type="match status" value="1"/>
</dbReference>
<dbReference type="GO" id="GO:0005737">
    <property type="term" value="C:cytoplasm"/>
    <property type="evidence" value="ECO:0007669"/>
    <property type="project" value="TreeGrafter"/>
</dbReference>
<dbReference type="InterPro" id="IPR038765">
    <property type="entry name" value="Papain-like_cys_pep_sf"/>
</dbReference>
<dbReference type="Gene3D" id="3.10.620.30">
    <property type="match status" value="1"/>
</dbReference>
<organism evidence="2 3">
    <name type="scientific">Hypholoma sublateritium (strain FD-334 SS-4)</name>
    <dbReference type="NCBI Taxonomy" id="945553"/>
    <lineage>
        <taxon>Eukaryota</taxon>
        <taxon>Fungi</taxon>
        <taxon>Dikarya</taxon>
        <taxon>Basidiomycota</taxon>
        <taxon>Agaricomycotina</taxon>
        <taxon>Agaricomycetes</taxon>
        <taxon>Agaricomycetidae</taxon>
        <taxon>Agaricales</taxon>
        <taxon>Agaricineae</taxon>
        <taxon>Strophariaceae</taxon>
        <taxon>Hypholoma</taxon>
    </lineage>
</organism>
<dbReference type="STRING" id="945553.A0A0D2M975"/>
<proteinExistence type="predicted"/>
<protein>
    <recommendedName>
        <fullName evidence="1">Transglutaminase-like domain-containing protein</fullName>
    </recommendedName>
</protein>
<sequence length="310" mass="34136">MVRSLDGLAKDLTAPFNNDFDKARVIYTWLHHNIVYDVDAFFSGNLESATPESTLLSGAAVCEGYAGLFEHLADITGLQCHKVSGHGKGYGIEPLSENEPIPQMTSNHAWNCVMMENEWHLIDACWGAGALDGTAWRIQLNSTWFTASAIEFGTKHFPEDPSFQLTPEETTWEEYITAAPGPVLTPDFFVFGLHPLRIEPATNKIPEKRFTKFSVSKRCEHMSTADADNYVFILAAADGLKDFTPLVFNEQEGAWTATIFTPRNGNVMLSVVDTVNYKDAKGLGVAGLSKAKGKKAMSVKGIATWTIVHL</sequence>
<keyword evidence="3" id="KW-1185">Reference proteome</keyword>
<dbReference type="AlphaFoldDB" id="A0A0D2M975"/>